<dbReference type="AlphaFoldDB" id="A0A0E9QW90"/>
<proteinExistence type="predicted"/>
<sequence>MEKYKVLQCTNHNVCKYVEINEIVHFSKLLNVVRGGVIWLGKCSISRLANVF</sequence>
<dbReference type="EMBL" id="GBXM01087463">
    <property type="protein sequence ID" value="JAH21114.1"/>
    <property type="molecule type" value="Transcribed_RNA"/>
</dbReference>
<reference evidence="1" key="2">
    <citation type="journal article" date="2015" name="Fish Shellfish Immunol.">
        <title>Early steps in the European eel (Anguilla anguilla)-Vibrio vulnificus interaction in the gills: Role of the RtxA13 toxin.</title>
        <authorList>
            <person name="Callol A."/>
            <person name="Pajuelo D."/>
            <person name="Ebbesson L."/>
            <person name="Teles M."/>
            <person name="MacKenzie S."/>
            <person name="Amaro C."/>
        </authorList>
    </citation>
    <scope>NUCLEOTIDE SEQUENCE</scope>
</reference>
<evidence type="ECO:0000313" key="1">
    <source>
        <dbReference type="EMBL" id="JAH21114.1"/>
    </source>
</evidence>
<reference evidence="1" key="1">
    <citation type="submission" date="2014-11" db="EMBL/GenBank/DDBJ databases">
        <authorList>
            <person name="Amaro Gonzalez C."/>
        </authorList>
    </citation>
    <scope>NUCLEOTIDE SEQUENCE</scope>
</reference>
<name>A0A0E9QW90_ANGAN</name>
<protein>
    <submittedName>
        <fullName evidence="1">Uncharacterized protein</fullName>
    </submittedName>
</protein>
<accession>A0A0E9QW90</accession>
<organism evidence="1">
    <name type="scientific">Anguilla anguilla</name>
    <name type="common">European freshwater eel</name>
    <name type="synonym">Muraena anguilla</name>
    <dbReference type="NCBI Taxonomy" id="7936"/>
    <lineage>
        <taxon>Eukaryota</taxon>
        <taxon>Metazoa</taxon>
        <taxon>Chordata</taxon>
        <taxon>Craniata</taxon>
        <taxon>Vertebrata</taxon>
        <taxon>Euteleostomi</taxon>
        <taxon>Actinopterygii</taxon>
        <taxon>Neopterygii</taxon>
        <taxon>Teleostei</taxon>
        <taxon>Anguilliformes</taxon>
        <taxon>Anguillidae</taxon>
        <taxon>Anguilla</taxon>
    </lineage>
</organism>